<evidence type="ECO:0000313" key="8">
    <source>
        <dbReference type="EMBL" id="WTP84079.1"/>
    </source>
</evidence>
<dbReference type="InterPro" id="IPR017039">
    <property type="entry name" value="Virul_fac_BrkB"/>
</dbReference>
<sequence>MPRGGKGEDSGEPQSRPGANGAARATRPAGGHRRIRSLLHASWWRGRTRELTAWLKAVHARVETRFPVVTGLVDRMVSVSIFDSATRIAAQCFLTAVPLVFVLSAYAPAAVQEQVTSAVSAVFGLNGQAKDQLEQAFQPPTDDLRQATGVVGALMVLLSATAVSRALQRLCRRAWLLPRSGAKVAPWRWLAWIVLWLGALVVQGLLHNGFGLGLGLGIPVILAIETALWWWTQHLLLGGSIRWSPLLPGAVITAIAVSALAVTAHFYMPRALNRALAEYGSAGPVFVLLSWLIIVCVAVAVGLSVGAVLSQEPFLRRRLGTPTSPPGTVQDT</sequence>
<evidence type="ECO:0000256" key="2">
    <source>
        <dbReference type="ARBA" id="ARBA00022475"/>
    </source>
</evidence>
<name>A0AAU1HMU1_9ACTN</name>
<dbReference type="PANTHER" id="PTHR30213:SF1">
    <property type="entry name" value="INNER MEMBRANE PROTEIN YHJD"/>
    <property type="match status" value="1"/>
</dbReference>
<feature type="region of interest" description="Disordered" evidence="6">
    <location>
        <begin position="1"/>
        <end position="32"/>
    </location>
</feature>
<dbReference type="AlphaFoldDB" id="A0AAU1HMU1"/>
<dbReference type="Pfam" id="PF03631">
    <property type="entry name" value="Virul_fac_BrkB"/>
    <property type="match status" value="1"/>
</dbReference>
<feature type="transmembrane region" description="Helical" evidence="7">
    <location>
        <begin position="88"/>
        <end position="107"/>
    </location>
</feature>
<comment type="subcellular location">
    <subcellularLocation>
        <location evidence="1">Cell membrane</location>
        <topology evidence="1">Multi-pass membrane protein</topology>
    </subcellularLocation>
</comment>
<evidence type="ECO:0000256" key="6">
    <source>
        <dbReference type="SAM" id="MobiDB-lite"/>
    </source>
</evidence>
<gene>
    <name evidence="8" type="ORF">OG477_01265</name>
</gene>
<evidence type="ECO:0000256" key="7">
    <source>
        <dbReference type="SAM" id="Phobius"/>
    </source>
</evidence>
<feature type="transmembrane region" description="Helical" evidence="7">
    <location>
        <begin position="187"/>
        <end position="206"/>
    </location>
</feature>
<evidence type="ECO:0000256" key="4">
    <source>
        <dbReference type="ARBA" id="ARBA00022989"/>
    </source>
</evidence>
<keyword evidence="2" id="KW-1003">Cell membrane</keyword>
<keyword evidence="3 7" id="KW-0812">Transmembrane</keyword>
<reference evidence="8" key="1">
    <citation type="submission" date="2022-10" db="EMBL/GenBank/DDBJ databases">
        <title>The complete genomes of actinobacterial strains from the NBC collection.</title>
        <authorList>
            <person name="Joergensen T.S."/>
            <person name="Alvarez Arevalo M."/>
            <person name="Sterndorff E.B."/>
            <person name="Faurdal D."/>
            <person name="Vuksanovic O."/>
            <person name="Mourched A.-S."/>
            <person name="Charusanti P."/>
            <person name="Shaw S."/>
            <person name="Blin K."/>
            <person name="Weber T."/>
        </authorList>
    </citation>
    <scope>NUCLEOTIDE SEQUENCE</scope>
    <source>
        <strain evidence="8">NBC 00180</strain>
    </source>
</reference>
<feature type="transmembrane region" description="Helical" evidence="7">
    <location>
        <begin position="147"/>
        <end position="167"/>
    </location>
</feature>
<accession>A0AAU1HMU1</accession>
<feature type="transmembrane region" description="Helical" evidence="7">
    <location>
        <begin position="243"/>
        <end position="268"/>
    </location>
</feature>
<keyword evidence="4 7" id="KW-1133">Transmembrane helix</keyword>
<protein>
    <submittedName>
        <fullName evidence="8">YihY/virulence factor BrkB family protein</fullName>
    </submittedName>
</protein>
<evidence type="ECO:0000256" key="1">
    <source>
        <dbReference type="ARBA" id="ARBA00004651"/>
    </source>
</evidence>
<dbReference type="PANTHER" id="PTHR30213">
    <property type="entry name" value="INNER MEMBRANE PROTEIN YHJD"/>
    <property type="match status" value="1"/>
</dbReference>
<feature type="transmembrane region" description="Helical" evidence="7">
    <location>
        <begin position="212"/>
        <end position="231"/>
    </location>
</feature>
<keyword evidence="5 7" id="KW-0472">Membrane</keyword>
<organism evidence="8">
    <name type="scientific">Streptomyces sp. NBC_00180</name>
    <dbReference type="NCBI Taxonomy" id="2903632"/>
    <lineage>
        <taxon>Bacteria</taxon>
        <taxon>Bacillati</taxon>
        <taxon>Actinomycetota</taxon>
        <taxon>Actinomycetes</taxon>
        <taxon>Kitasatosporales</taxon>
        <taxon>Streptomycetaceae</taxon>
        <taxon>Streptomyces</taxon>
    </lineage>
</organism>
<evidence type="ECO:0000256" key="3">
    <source>
        <dbReference type="ARBA" id="ARBA00022692"/>
    </source>
</evidence>
<evidence type="ECO:0000256" key="5">
    <source>
        <dbReference type="ARBA" id="ARBA00023136"/>
    </source>
</evidence>
<feature type="transmembrane region" description="Helical" evidence="7">
    <location>
        <begin position="288"/>
        <end position="309"/>
    </location>
</feature>
<dbReference type="EMBL" id="CP108140">
    <property type="protein sequence ID" value="WTP84079.1"/>
    <property type="molecule type" value="Genomic_DNA"/>
</dbReference>
<dbReference type="GO" id="GO:0005886">
    <property type="term" value="C:plasma membrane"/>
    <property type="evidence" value="ECO:0007669"/>
    <property type="project" value="UniProtKB-SubCell"/>
</dbReference>
<proteinExistence type="predicted"/>